<protein>
    <recommendedName>
        <fullName evidence="3">Phospholipase D-like domain-containing protein</fullName>
    </recommendedName>
</protein>
<evidence type="ECO:0000313" key="1">
    <source>
        <dbReference type="EMBL" id="ODA28060.1"/>
    </source>
</evidence>
<keyword evidence="2" id="KW-1185">Reference proteome</keyword>
<evidence type="ECO:0008006" key="3">
    <source>
        <dbReference type="Google" id="ProtNLM"/>
    </source>
</evidence>
<accession>A0A1C3E4A2</accession>
<dbReference type="EMBL" id="LYDR01000158">
    <property type="protein sequence ID" value="ODA28060.1"/>
    <property type="molecule type" value="Genomic_DNA"/>
</dbReference>
<proteinExistence type="predicted"/>
<sequence length="231" mass="26448">MLPIDSTRNQLQLSANPLLATHAVKSVDVAELQAPTIHRHLLRETKRDIRDLRRKQTAAEAIAGLDHVHEIYGFTKGQFGLLQLLEAILERTGPARVSLSTWTAARHEIQTLDRHVKAGRLLSMRWLIDFSFARRDPEAAHQIRQTFGLDAIRVAQNHSKFALIEAEGWELVLRTSMNLNMNPRLEDFTLAHDPALASFLREVLNDIWTRQKRSLADASGREQRQFFTHEL</sequence>
<dbReference type="Proteomes" id="UP000094828">
    <property type="component" value="Unassembled WGS sequence"/>
</dbReference>
<dbReference type="OrthoDB" id="961652at2"/>
<dbReference type="AlphaFoldDB" id="A0A1C3E4A2"/>
<reference evidence="1 2" key="1">
    <citation type="submission" date="2016-05" db="EMBL/GenBank/DDBJ databases">
        <title>Genomic and physiological characterization of Planctopirus sp. isolated from fresh water lake.</title>
        <authorList>
            <person name="Subhash Y."/>
            <person name="Ramana C."/>
        </authorList>
    </citation>
    <scope>NUCLEOTIDE SEQUENCE [LARGE SCALE GENOMIC DNA]</scope>
    <source>
        <strain evidence="1 2">JC280</strain>
    </source>
</reference>
<name>A0A1C3E4A2_9PLAN</name>
<dbReference type="RefSeq" id="WP_068853210.1">
    <property type="nucleotide sequence ID" value="NZ_LYDR01000158.1"/>
</dbReference>
<dbReference type="STRING" id="1841610.A6X21_14460"/>
<comment type="caution">
    <text evidence="1">The sequence shown here is derived from an EMBL/GenBank/DDBJ whole genome shotgun (WGS) entry which is preliminary data.</text>
</comment>
<gene>
    <name evidence="1" type="ORF">A6X21_14460</name>
</gene>
<organism evidence="1 2">
    <name type="scientific">Planctopirus hydrillae</name>
    <dbReference type="NCBI Taxonomy" id="1841610"/>
    <lineage>
        <taxon>Bacteria</taxon>
        <taxon>Pseudomonadati</taxon>
        <taxon>Planctomycetota</taxon>
        <taxon>Planctomycetia</taxon>
        <taxon>Planctomycetales</taxon>
        <taxon>Planctomycetaceae</taxon>
        <taxon>Planctopirus</taxon>
    </lineage>
</organism>
<evidence type="ECO:0000313" key="2">
    <source>
        <dbReference type="Proteomes" id="UP000094828"/>
    </source>
</evidence>